<feature type="domain" description="OST48 middle" evidence="10">
    <location>
        <begin position="327"/>
        <end position="462"/>
    </location>
</feature>
<comment type="caution">
    <text evidence="11">The sequence shown here is derived from an EMBL/GenBank/DDBJ whole genome shotgun (WGS) entry which is preliminary data.</text>
</comment>
<keyword evidence="8" id="KW-0732">Signal</keyword>
<dbReference type="EMBL" id="JAWDEY010000002">
    <property type="protein sequence ID" value="KAK6590849.1"/>
    <property type="molecule type" value="Genomic_DNA"/>
</dbReference>
<evidence type="ECO:0000256" key="4">
    <source>
        <dbReference type="ARBA" id="ARBA00022692"/>
    </source>
</evidence>
<dbReference type="Pfam" id="PF03345">
    <property type="entry name" value="OST48_N"/>
    <property type="match status" value="1"/>
</dbReference>
<dbReference type="PANTHER" id="PTHR10830:SF0">
    <property type="entry name" value="DOLICHYL-DIPHOSPHOOLIGOSACCHARIDE--PROTEIN GLYCOSYLTRANSFERASE 48 KDA SUBUNIT"/>
    <property type="match status" value="1"/>
</dbReference>
<name>A0AAV9Y1X4_9CRYT</name>
<gene>
    <name evidence="11" type="ORF">RS030_111712</name>
</gene>
<accession>A0AAV9Y1X4</accession>
<dbReference type="Pfam" id="PF23358">
    <property type="entry name" value="OST48_MD"/>
    <property type="match status" value="1"/>
</dbReference>
<organism evidence="11 12">
    <name type="scientific">Cryptosporidium xiaoi</name>
    <dbReference type="NCBI Taxonomy" id="659607"/>
    <lineage>
        <taxon>Eukaryota</taxon>
        <taxon>Sar</taxon>
        <taxon>Alveolata</taxon>
        <taxon>Apicomplexa</taxon>
        <taxon>Conoidasida</taxon>
        <taxon>Coccidia</taxon>
        <taxon>Eucoccidiorida</taxon>
        <taxon>Eimeriorina</taxon>
        <taxon>Cryptosporidiidae</taxon>
        <taxon>Cryptosporidium</taxon>
    </lineage>
</organism>
<feature type="transmembrane region" description="Helical" evidence="8">
    <location>
        <begin position="439"/>
        <end position="462"/>
    </location>
</feature>
<evidence type="ECO:0000256" key="5">
    <source>
        <dbReference type="ARBA" id="ARBA00022824"/>
    </source>
</evidence>
<proteinExistence type="inferred from homology"/>
<sequence length="473" mass="54356">MLFIFHIYIFTFCLIANVISTSSKVEDHLASIDSSNLDLLFLTNVNDEDIIRDQYSEIISHLVSKGHRISIKSFEKSIQDKDLSLVEYDELAYKNVVIFDIEYHRHMPSFPITLVPKILEYIDKGGNILVFTDTTNEKYGTDHNKGIRKLAKECADITFLPQNTQLIDVGINSRRDGYIYSNNCIDSEAFLSSGTCVGNGILYRGVGFSMNVPNSELIVPILSACDTCISTFNEITSANLKLFGNGIHSSTGEEIGLVVSMQARNNARATFSGDGQLCSNNAFTKNVNNINFCKDLLSWTFQQKGIIKISDIIHYRLNESPEINENYDNTLMYTVEDTVFFSAKLHELVDNEWRVYRYNDIQLEFTMLDPYLRIFLHRNETNLRNTTFTAKFRVPETWGVFKFVINHNKFGYNSIFYESLATVRNFRHDQNPRFVISGFPYYASFICSVISLCYFTFLFIFYDFNYDTRAIVG</sequence>
<dbReference type="InterPro" id="IPR055457">
    <property type="entry name" value="OST48_N"/>
</dbReference>
<dbReference type="GO" id="GO:0018279">
    <property type="term" value="P:protein N-linked glycosylation via asparagine"/>
    <property type="evidence" value="ECO:0007669"/>
    <property type="project" value="UniProtKB-UniRule"/>
</dbReference>
<dbReference type="InterPro" id="IPR055459">
    <property type="entry name" value="OST48_MD"/>
</dbReference>
<reference evidence="11 12" key="1">
    <citation type="submission" date="2023-10" db="EMBL/GenBank/DDBJ databases">
        <title>Comparative genomics analysis reveals potential genetic determinants of host preference in Cryptosporidium xiaoi.</title>
        <authorList>
            <person name="Xiao L."/>
            <person name="Li J."/>
        </authorList>
    </citation>
    <scope>NUCLEOTIDE SEQUENCE [LARGE SCALE GENOMIC DNA]</scope>
    <source>
        <strain evidence="11 12">52996</strain>
    </source>
</reference>
<keyword evidence="6 8" id="KW-1133">Transmembrane helix</keyword>
<dbReference type="PANTHER" id="PTHR10830">
    <property type="entry name" value="DOLICHYL-DIPHOSPHOOLIGOSACCHARIDE--PROTEIN GLYCOSYLTRANSFERASE 48 KDA SUBUNIT"/>
    <property type="match status" value="1"/>
</dbReference>
<dbReference type="InterPro" id="IPR005013">
    <property type="entry name" value="DDOST_48_kDa_subunit"/>
</dbReference>
<evidence type="ECO:0000256" key="8">
    <source>
        <dbReference type="RuleBase" id="RU361142"/>
    </source>
</evidence>
<comment type="similarity">
    <text evidence="3 8">Belongs to the DDOST 48 kDa subunit family.</text>
</comment>
<dbReference type="AlphaFoldDB" id="A0AAV9Y1X4"/>
<evidence type="ECO:0000256" key="1">
    <source>
        <dbReference type="ARBA" id="ARBA00004479"/>
    </source>
</evidence>
<dbReference type="Proteomes" id="UP001311799">
    <property type="component" value="Unassembled WGS sequence"/>
</dbReference>
<feature type="chain" id="PRO_5043106603" description="Dolichyl-diphosphooligosaccharide--protein glycosyltransferase 48 kDa subunit" evidence="8">
    <location>
        <begin position="21"/>
        <end position="473"/>
    </location>
</feature>
<comment type="subunit">
    <text evidence="8">Component of the oligosaccharyltransferase (OST) complex.</text>
</comment>
<keyword evidence="4 8" id="KW-0812">Transmembrane</keyword>
<evidence type="ECO:0000256" key="3">
    <source>
        <dbReference type="ARBA" id="ARBA00008743"/>
    </source>
</evidence>
<keyword evidence="5 8" id="KW-0256">Endoplasmic reticulum</keyword>
<evidence type="ECO:0000313" key="11">
    <source>
        <dbReference type="EMBL" id="KAK6590849.1"/>
    </source>
</evidence>
<comment type="pathway">
    <text evidence="2 8">Protein modification; protein glycosylation.</text>
</comment>
<keyword evidence="12" id="KW-1185">Reference proteome</keyword>
<keyword evidence="7 8" id="KW-0472">Membrane</keyword>
<evidence type="ECO:0000313" key="12">
    <source>
        <dbReference type="Proteomes" id="UP001311799"/>
    </source>
</evidence>
<comment type="function">
    <text evidence="8">Subunit of the oligosaccharyl transferase (OST) complex that catalyzes the initial transfer of a defined glycan (Glc(3)Man(9)GlcNAc(2) in eukaryotes) from the lipid carrier dolichol-pyrophosphate to an asparagine residue within an Asn-X-Ser/Thr consensus motif in nascent polypeptide chains, the first step in protein N-glycosylation. N-glycosylation occurs cotranslationally and the complex associates with the Sec61 complex at the channel-forming translocon complex that mediates protein translocation across the endoplasmic reticulum (ER).</text>
</comment>
<feature type="signal peptide" evidence="8">
    <location>
        <begin position="1"/>
        <end position="20"/>
    </location>
</feature>
<evidence type="ECO:0000259" key="10">
    <source>
        <dbReference type="Pfam" id="PF23358"/>
    </source>
</evidence>
<evidence type="ECO:0000256" key="7">
    <source>
        <dbReference type="ARBA" id="ARBA00023136"/>
    </source>
</evidence>
<evidence type="ECO:0000256" key="6">
    <source>
        <dbReference type="ARBA" id="ARBA00022989"/>
    </source>
</evidence>
<protein>
    <recommendedName>
        <fullName evidence="8">Dolichyl-diphosphooligosaccharide--protein glycosyltransferase 48 kDa subunit</fullName>
        <shortName evidence="8">Oligosaccharyl transferase 48 kDa subunit</shortName>
    </recommendedName>
</protein>
<evidence type="ECO:0000259" key="9">
    <source>
        <dbReference type="Pfam" id="PF03345"/>
    </source>
</evidence>
<evidence type="ECO:0000256" key="2">
    <source>
        <dbReference type="ARBA" id="ARBA00004922"/>
    </source>
</evidence>
<feature type="domain" description="OST48 N-terminal" evidence="9">
    <location>
        <begin position="45"/>
        <end position="300"/>
    </location>
</feature>
<comment type="subcellular location">
    <subcellularLocation>
        <location evidence="8">Endoplasmic reticulum membrane</location>
        <topology evidence="8">Single-pass type I membrane protein</topology>
    </subcellularLocation>
    <subcellularLocation>
        <location evidence="1">Membrane</location>
        <topology evidence="1">Single-pass type I membrane protein</topology>
    </subcellularLocation>
</comment>
<dbReference type="GO" id="GO:0008250">
    <property type="term" value="C:oligosaccharyltransferase complex"/>
    <property type="evidence" value="ECO:0007669"/>
    <property type="project" value="TreeGrafter"/>
</dbReference>